<dbReference type="AlphaFoldDB" id="A0A8J5ZB54"/>
<comment type="caution">
    <text evidence="2">The sequence shown here is derived from an EMBL/GenBank/DDBJ whole genome shotgun (WGS) entry which is preliminary data.</text>
</comment>
<dbReference type="PANTHER" id="PTHR46033">
    <property type="entry name" value="PROTEIN MAIN-LIKE 2"/>
    <property type="match status" value="1"/>
</dbReference>
<evidence type="ECO:0000259" key="1">
    <source>
        <dbReference type="Pfam" id="PF10536"/>
    </source>
</evidence>
<reference evidence="2 3" key="1">
    <citation type="journal article" date="2021" name="bioRxiv">
        <title>The Gossypium anomalum genome as a resource for cotton improvement and evolutionary analysis of hybrid incompatibility.</title>
        <authorList>
            <person name="Grover C.E."/>
            <person name="Yuan D."/>
            <person name="Arick M.A."/>
            <person name="Miller E.R."/>
            <person name="Hu G."/>
            <person name="Peterson D.G."/>
            <person name="Wendel J.F."/>
            <person name="Udall J.A."/>
        </authorList>
    </citation>
    <scope>NUCLEOTIDE SEQUENCE [LARGE SCALE GENOMIC DNA]</scope>
    <source>
        <strain evidence="2">JFW-Udall</strain>
        <tissue evidence="2">Leaf</tissue>
    </source>
</reference>
<organism evidence="2 3">
    <name type="scientific">Gossypium anomalum</name>
    <dbReference type="NCBI Taxonomy" id="47600"/>
    <lineage>
        <taxon>Eukaryota</taxon>
        <taxon>Viridiplantae</taxon>
        <taxon>Streptophyta</taxon>
        <taxon>Embryophyta</taxon>
        <taxon>Tracheophyta</taxon>
        <taxon>Spermatophyta</taxon>
        <taxon>Magnoliopsida</taxon>
        <taxon>eudicotyledons</taxon>
        <taxon>Gunneridae</taxon>
        <taxon>Pentapetalae</taxon>
        <taxon>rosids</taxon>
        <taxon>malvids</taxon>
        <taxon>Malvales</taxon>
        <taxon>Malvaceae</taxon>
        <taxon>Malvoideae</taxon>
        <taxon>Gossypium</taxon>
    </lineage>
</organism>
<accession>A0A8J5ZB54</accession>
<feature type="domain" description="Aminotransferase-like plant mobile" evidence="1">
    <location>
        <begin position="55"/>
        <end position="147"/>
    </location>
</feature>
<dbReference type="InterPro" id="IPR044824">
    <property type="entry name" value="MAIN-like"/>
</dbReference>
<dbReference type="InterPro" id="IPR019557">
    <property type="entry name" value="AminoTfrase-like_pln_mobile"/>
</dbReference>
<proteinExistence type="predicted"/>
<dbReference type="EMBL" id="JAHUZN010000001">
    <property type="protein sequence ID" value="KAG8503651.1"/>
    <property type="molecule type" value="Genomic_DNA"/>
</dbReference>
<dbReference type="PANTHER" id="PTHR46033:SF8">
    <property type="entry name" value="PROTEIN MAINTENANCE OF MERISTEMS-LIKE"/>
    <property type="match status" value="1"/>
</dbReference>
<sequence length="351" mass="39500">MATSLICFDDKHIFTAQAIMVDDCVLEGFIYNMGKPAIPKICGHLQQVGFLHASRMIRGCKLNLTLINVLVERWRRETHTFHLPCSECTITLKDVALQLSLLVDGSIITGSAVVLGKVDLCRALLGKVSDKFEGGWISTNWLGNNFDKLPKDRTKGVIEQYTPSIHYEVNWGHFNARKVSNFGALVDLVTTIVSTAQSDQLIHVPVGDEIRWRQRISPPPRDLNELHKVDIRGKNNDNWPQWHGEHIEAWERRMQSLPSRESFFSIDMVADVEYLPWFRLVGKSYLLSSEEWRSQIRLHISLHRRPTHTLPPADPNAGTDTGAALDADADAHATLNVDADAHATLDVDADT</sequence>
<dbReference type="Proteomes" id="UP000701853">
    <property type="component" value="Chromosome 1"/>
</dbReference>
<evidence type="ECO:0000313" key="3">
    <source>
        <dbReference type="Proteomes" id="UP000701853"/>
    </source>
</evidence>
<protein>
    <recommendedName>
        <fullName evidence="1">Aminotransferase-like plant mobile domain-containing protein</fullName>
    </recommendedName>
</protein>
<evidence type="ECO:0000313" key="2">
    <source>
        <dbReference type="EMBL" id="KAG8503651.1"/>
    </source>
</evidence>
<gene>
    <name evidence="2" type="ORF">CXB51_001637</name>
</gene>
<name>A0A8J5ZB54_9ROSI</name>
<dbReference type="OrthoDB" id="10588190at2759"/>
<dbReference type="GO" id="GO:0010073">
    <property type="term" value="P:meristem maintenance"/>
    <property type="evidence" value="ECO:0007669"/>
    <property type="project" value="InterPro"/>
</dbReference>
<keyword evidence="3" id="KW-1185">Reference proteome</keyword>
<dbReference type="Pfam" id="PF10536">
    <property type="entry name" value="PMD"/>
    <property type="match status" value="1"/>
</dbReference>